<comment type="caution">
    <text evidence="2">The sequence shown here is derived from an EMBL/GenBank/DDBJ whole genome shotgun (WGS) entry which is preliminary data.</text>
</comment>
<keyword evidence="3" id="KW-1185">Reference proteome</keyword>
<evidence type="ECO:0000313" key="2">
    <source>
        <dbReference type="EMBL" id="KAK3731101.1"/>
    </source>
</evidence>
<organism evidence="2 3">
    <name type="scientific">Elysia crispata</name>
    <name type="common">lettuce slug</name>
    <dbReference type="NCBI Taxonomy" id="231223"/>
    <lineage>
        <taxon>Eukaryota</taxon>
        <taxon>Metazoa</taxon>
        <taxon>Spiralia</taxon>
        <taxon>Lophotrochozoa</taxon>
        <taxon>Mollusca</taxon>
        <taxon>Gastropoda</taxon>
        <taxon>Heterobranchia</taxon>
        <taxon>Euthyneura</taxon>
        <taxon>Panpulmonata</taxon>
        <taxon>Sacoglossa</taxon>
        <taxon>Placobranchoidea</taxon>
        <taxon>Plakobranchidae</taxon>
        <taxon>Elysia</taxon>
    </lineage>
</organism>
<accession>A0AAE0Y2T2</accession>
<protein>
    <submittedName>
        <fullName evidence="2">Uncharacterized protein</fullName>
    </submittedName>
</protein>
<proteinExistence type="predicted"/>
<name>A0AAE0Y2T2_9GAST</name>
<dbReference type="AlphaFoldDB" id="A0AAE0Y2T2"/>
<reference evidence="2" key="1">
    <citation type="journal article" date="2023" name="G3 (Bethesda)">
        <title>A reference genome for the long-term kleptoplast-retaining sea slug Elysia crispata morphotype clarki.</title>
        <authorList>
            <person name="Eastman K.E."/>
            <person name="Pendleton A.L."/>
            <person name="Shaikh M.A."/>
            <person name="Suttiyut T."/>
            <person name="Ogas R."/>
            <person name="Tomko P."/>
            <person name="Gavelis G."/>
            <person name="Widhalm J.R."/>
            <person name="Wisecaver J.H."/>
        </authorList>
    </citation>
    <scope>NUCLEOTIDE SEQUENCE</scope>
    <source>
        <strain evidence="2">ECLA1</strain>
    </source>
</reference>
<feature type="region of interest" description="Disordered" evidence="1">
    <location>
        <begin position="1"/>
        <end position="25"/>
    </location>
</feature>
<gene>
    <name evidence="2" type="ORF">RRG08_047796</name>
</gene>
<evidence type="ECO:0000313" key="3">
    <source>
        <dbReference type="Proteomes" id="UP001283361"/>
    </source>
</evidence>
<sequence length="117" mass="12692">MPSKRRASVSSPAPCFTNKSSSSSCVPLSRGNCPSFSVLSDGDSLQFPARPRHDIPRVFPKLGVSGRHWETVGDGGRRLDGVHVQAELYNMSFSLLILHVKTWSAGFASNLLEHVLG</sequence>
<evidence type="ECO:0000256" key="1">
    <source>
        <dbReference type="SAM" id="MobiDB-lite"/>
    </source>
</evidence>
<dbReference type="Proteomes" id="UP001283361">
    <property type="component" value="Unassembled WGS sequence"/>
</dbReference>
<dbReference type="EMBL" id="JAWDGP010007030">
    <property type="protein sequence ID" value="KAK3731101.1"/>
    <property type="molecule type" value="Genomic_DNA"/>
</dbReference>